<keyword evidence="2" id="KW-0808">Transferase</keyword>
<dbReference type="GO" id="GO:0008168">
    <property type="term" value="F:methyltransferase activity"/>
    <property type="evidence" value="ECO:0007669"/>
    <property type="project" value="UniProtKB-KW"/>
</dbReference>
<organism evidence="2 3">
    <name type="scientific">Thiopseudomonas acetoxidans</name>
    <dbReference type="NCBI Taxonomy" id="3041622"/>
    <lineage>
        <taxon>Bacteria</taxon>
        <taxon>Pseudomonadati</taxon>
        <taxon>Pseudomonadota</taxon>
        <taxon>Gammaproteobacteria</taxon>
        <taxon>Pseudomonadales</taxon>
        <taxon>Pseudomonadaceae</taxon>
        <taxon>Thiopseudomonas</taxon>
    </lineage>
</organism>
<dbReference type="EMBL" id="JAUCDY010000001">
    <property type="protein sequence ID" value="MDM7856750.1"/>
    <property type="molecule type" value="Genomic_DNA"/>
</dbReference>
<keyword evidence="3" id="KW-1185">Reference proteome</keyword>
<comment type="caution">
    <text evidence="2">The sequence shown here is derived from an EMBL/GenBank/DDBJ whole genome shotgun (WGS) entry which is preliminary data.</text>
</comment>
<dbReference type="GO" id="GO:0032259">
    <property type="term" value="P:methylation"/>
    <property type="evidence" value="ECO:0007669"/>
    <property type="project" value="UniProtKB-KW"/>
</dbReference>
<dbReference type="Proteomes" id="UP001241056">
    <property type="component" value="Unassembled WGS sequence"/>
</dbReference>
<proteinExistence type="predicted"/>
<sequence>MTTSPLSLAQQFDRLDAILNARQDVWRAQPFMQRTLAWEKGFPELAHWLRRRSLAEAERDHLHPEQLAAPAPFQQWVNELAGLTALDSLPLTSEKTIPKQMHQGIPGRKWQQIEAFAQCLNFSQPPQHWLDWCAGKGYLGRYLAYPTTQLSIVEQNETLCAEAQRLNELHNIAGYLHPCDALSAAAKPALAQTDSWVALHACGDLHTHLLRQVQQHNVQRIAVAPCCYNRINTENYQPLSRIGQAARLQLTRTDLALPLQSTVTAGARDKRLRDQAMAWRLAFDELQRQWRGVDEYLPIHSVASRWIQQNFAHWCAQVAQLKGLTVPSAVAWAKAEQRGWQRLAQVRNLELVQCLYRRALELWLLLDLALYLQEQGFSVKLGQFCVPELTPRNGLIIAERSAQGC</sequence>
<dbReference type="InterPro" id="IPR025714">
    <property type="entry name" value="Methyltranfer_dom"/>
</dbReference>
<feature type="domain" description="Methyltransferase" evidence="1">
    <location>
        <begin position="108"/>
        <end position="233"/>
    </location>
</feature>
<evidence type="ECO:0000313" key="2">
    <source>
        <dbReference type="EMBL" id="MDM7856750.1"/>
    </source>
</evidence>
<evidence type="ECO:0000259" key="1">
    <source>
        <dbReference type="Pfam" id="PF13679"/>
    </source>
</evidence>
<gene>
    <name evidence="2" type="ORF">QEZ41_00400</name>
</gene>
<dbReference type="SUPFAM" id="SSF53335">
    <property type="entry name" value="S-adenosyl-L-methionine-dependent methyltransferases"/>
    <property type="match status" value="1"/>
</dbReference>
<dbReference type="Gene3D" id="3.40.50.150">
    <property type="entry name" value="Vaccinia Virus protein VP39"/>
    <property type="match status" value="1"/>
</dbReference>
<name>A0ABT7SKN2_9GAMM</name>
<reference evidence="2 3" key="1">
    <citation type="submission" date="2023-06" db="EMBL/GenBank/DDBJ databases">
        <title>Thiopseudomonas sp. CY1220 draft genome sequence.</title>
        <authorList>
            <person name="Zhao G."/>
            <person name="An M."/>
        </authorList>
    </citation>
    <scope>NUCLEOTIDE SEQUENCE [LARGE SCALE GENOMIC DNA]</scope>
    <source>
        <strain evidence="2 3">CY1220</strain>
    </source>
</reference>
<evidence type="ECO:0000313" key="3">
    <source>
        <dbReference type="Proteomes" id="UP001241056"/>
    </source>
</evidence>
<dbReference type="RefSeq" id="WP_289409323.1">
    <property type="nucleotide sequence ID" value="NZ_JAUCDY010000001.1"/>
</dbReference>
<dbReference type="InterPro" id="IPR029063">
    <property type="entry name" value="SAM-dependent_MTases_sf"/>
</dbReference>
<protein>
    <submittedName>
        <fullName evidence="2">Methyltransferase</fullName>
    </submittedName>
</protein>
<dbReference type="Pfam" id="PF13679">
    <property type="entry name" value="Methyltransf_32"/>
    <property type="match status" value="1"/>
</dbReference>
<keyword evidence="2" id="KW-0489">Methyltransferase</keyword>
<accession>A0ABT7SKN2</accession>
<dbReference type="PANTHER" id="PTHR13369">
    <property type="match status" value="1"/>
</dbReference>
<dbReference type="PANTHER" id="PTHR13369:SF0">
    <property type="entry name" value="GLUTATHIONE S-TRANSFERASE C-TERMINAL DOMAIN-CONTAINING PROTEIN"/>
    <property type="match status" value="1"/>
</dbReference>